<evidence type="ECO:0000313" key="6">
    <source>
        <dbReference type="Proteomes" id="UP001332192"/>
    </source>
</evidence>
<feature type="domain" description="Periplasmic binding protein" evidence="4">
    <location>
        <begin position="30"/>
        <end position="283"/>
    </location>
</feature>
<dbReference type="RefSeq" id="WP_324715437.1">
    <property type="nucleotide sequence ID" value="NZ_CP141615.1"/>
</dbReference>
<dbReference type="Pfam" id="PF13407">
    <property type="entry name" value="Peripla_BP_4"/>
    <property type="match status" value="1"/>
</dbReference>
<dbReference type="EMBL" id="CP141615">
    <property type="protein sequence ID" value="WRP16164.1"/>
    <property type="molecule type" value="Genomic_DNA"/>
</dbReference>
<keyword evidence="3" id="KW-0732">Signal</keyword>
<dbReference type="NCBIfam" id="NF007936">
    <property type="entry name" value="PRK10653.1"/>
    <property type="match status" value="1"/>
</dbReference>
<evidence type="ECO:0000256" key="1">
    <source>
        <dbReference type="ARBA" id="ARBA00004196"/>
    </source>
</evidence>
<dbReference type="InterPro" id="IPR025997">
    <property type="entry name" value="SBP_2_dom"/>
</dbReference>
<comment type="similarity">
    <text evidence="2">Belongs to the bacterial solute-binding protein 2 family.</text>
</comment>
<proteinExistence type="inferred from homology"/>
<dbReference type="PANTHER" id="PTHR46847:SF1">
    <property type="entry name" value="D-ALLOSE-BINDING PERIPLASMIC PROTEIN-RELATED"/>
    <property type="match status" value="1"/>
</dbReference>
<comment type="subcellular location">
    <subcellularLocation>
        <location evidence="1">Cell envelope</location>
    </subcellularLocation>
</comment>
<dbReference type="SUPFAM" id="SSF53822">
    <property type="entry name" value="Periplasmic binding protein-like I"/>
    <property type="match status" value="1"/>
</dbReference>
<evidence type="ECO:0000256" key="3">
    <source>
        <dbReference type="ARBA" id="ARBA00022729"/>
    </source>
</evidence>
<sequence>MRRRWTIGLLLVALVVMASTGVSARTYTLGLSISTLNNPFFVDLKEGAESKAAALGVRLVVLDAQNDPSRQLSGIEDLIAQKVDALLINPTDSSAIVPAVLAANRAGIPVLTVDRGADGGKVVSHIASDNVAGGRMAGELIVKILGGRGKVVELVGIPGTSAARDRGAGFNEVVKKYPGIEVVAQQEAGFDRARGLTVMENILQAQPRIDAVFAHNDEMALGAITAIEAAGRAKEIKVVGFDATADAVKAVQDGRMLATIAQKPRLMGELAVETATRLLGGEKVEAYIPVPLELVTKR</sequence>
<dbReference type="Gene3D" id="3.40.50.2300">
    <property type="match status" value="2"/>
</dbReference>
<dbReference type="PANTHER" id="PTHR46847">
    <property type="entry name" value="D-ALLOSE-BINDING PERIPLASMIC PROTEIN-RELATED"/>
    <property type="match status" value="1"/>
</dbReference>
<reference evidence="5 6" key="1">
    <citation type="journal article" date="2024" name="Front. Microbiol.">
        <title>Novel thermophilic genera Geochorda gen. nov. and Carboxydochorda gen. nov. from the deep terrestrial subsurface reveal the ecophysiological diversity in the class Limnochordia.</title>
        <authorList>
            <person name="Karnachuk O.V."/>
            <person name="Lukina A.P."/>
            <person name="Avakyan M.R."/>
            <person name="Kadnikov V.V."/>
            <person name="Begmatov S."/>
            <person name="Beletsky A.V."/>
            <person name="Vlasova K.G."/>
            <person name="Novikov A.A."/>
            <person name="Shcherbakova V.A."/>
            <person name="Mardanov A.V."/>
            <person name="Ravin N.V."/>
        </authorList>
    </citation>
    <scope>NUCLEOTIDE SEQUENCE [LARGE SCALE GENOMIC DNA]</scope>
    <source>
        <strain evidence="5 6">L945</strain>
    </source>
</reference>
<accession>A0ABZ1BTQ8</accession>
<dbReference type="InterPro" id="IPR028082">
    <property type="entry name" value="Peripla_BP_I"/>
</dbReference>
<gene>
    <name evidence="5" type="primary">rbsB</name>
    <name evidence="5" type="ORF">U7230_08585</name>
</gene>
<dbReference type="Proteomes" id="UP001332192">
    <property type="component" value="Chromosome"/>
</dbReference>
<organism evidence="5 6">
    <name type="scientific">Carboxydichorda subterranea</name>
    <dbReference type="NCBI Taxonomy" id="3109565"/>
    <lineage>
        <taxon>Bacteria</taxon>
        <taxon>Bacillati</taxon>
        <taxon>Bacillota</taxon>
        <taxon>Limnochordia</taxon>
        <taxon>Limnochordales</taxon>
        <taxon>Geochordaceae</taxon>
        <taxon>Carboxydichorda</taxon>
    </lineage>
</organism>
<name>A0ABZ1BTQ8_9FIRM</name>
<evidence type="ECO:0000256" key="2">
    <source>
        <dbReference type="ARBA" id="ARBA00007639"/>
    </source>
</evidence>
<evidence type="ECO:0000259" key="4">
    <source>
        <dbReference type="Pfam" id="PF13407"/>
    </source>
</evidence>
<keyword evidence="6" id="KW-1185">Reference proteome</keyword>
<evidence type="ECO:0000313" key="5">
    <source>
        <dbReference type="EMBL" id="WRP16164.1"/>
    </source>
</evidence>
<dbReference type="CDD" id="cd06323">
    <property type="entry name" value="PBP1_ribose_binding"/>
    <property type="match status" value="1"/>
</dbReference>
<protein>
    <submittedName>
        <fullName evidence="5">Ribose ABC transporter substrate-binding protein RbsB</fullName>
    </submittedName>
</protein>